<dbReference type="AlphaFoldDB" id="A0A921LN65"/>
<evidence type="ECO:0000313" key="2">
    <source>
        <dbReference type="Proteomes" id="UP000782880"/>
    </source>
</evidence>
<dbReference type="EMBL" id="DYVE01000177">
    <property type="protein sequence ID" value="HJG28331.1"/>
    <property type="molecule type" value="Genomic_DNA"/>
</dbReference>
<evidence type="ECO:0008006" key="3">
    <source>
        <dbReference type="Google" id="ProtNLM"/>
    </source>
</evidence>
<proteinExistence type="predicted"/>
<evidence type="ECO:0000313" key="1">
    <source>
        <dbReference type="EMBL" id="HJG28331.1"/>
    </source>
</evidence>
<accession>A0A921LN65</accession>
<reference evidence="1" key="2">
    <citation type="submission" date="2021-09" db="EMBL/GenBank/DDBJ databases">
        <authorList>
            <person name="Gilroy R."/>
        </authorList>
    </citation>
    <scope>NUCLEOTIDE SEQUENCE</scope>
    <source>
        <strain evidence="1">ChiBcec21-2208</strain>
    </source>
</reference>
<name>A0A921LN65_9FIRM</name>
<reference evidence="1" key="1">
    <citation type="journal article" date="2021" name="PeerJ">
        <title>Extensive microbial diversity within the chicken gut microbiome revealed by metagenomics and culture.</title>
        <authorList>
            <person name="Gilroy R."/>
            <person name="Ravi A."/>
            <person name="Getino M."/>
            <person name="Pursley I."/>
            <person name="Horton D.L."/>
            <person name="Alikhan N.F."/>
            <person name="Baker D."/>
            <person name="Gharbi K."/>
            <person name="Hall N."/>
            <person name="Watson M."/>
            <person name="Adriaenssens E.M."/>
            <person name="Foster-Nyarko E."/>
            <person name="Jarju S."/>
            <person name="Secka A."/>
            <person name="Antonio M."/>
            <person name="Oren A."/>
            <person name="Chaudhuri R.R."/>
            <person name="La Ragione R."/>
            <person name="Hildebrand F."/>
            <person name="Pallen M.J."/>
        </authorList>
    </citation>
    <scope>NUCLEOTIDE SEQUENCE</scope>
    <source>
        <strain evidence="1">ChiBcec21-2208</strain>
    </source>
</reference>
<sequence length="662" mass="77204">MSYTMLHHVLPPRDGAQNGLEQAAVRFLREDCEGLRFDLTKATTWEQATDRDGTSLGPCQIPFNQEKDIDRLCLENAIVRFLHSGRKEDAFDVYFCYLEMFVGDYEKTRRMIELLSEFEANGSGLLMKHRDHYAHSVYVFILGLALYGSNEWYRQTYQEQYGIAEHHQAACHYLQFWGMAALFHDIGYPFELPFEQVASYFEVEGDQRQKRPFVAYQALQSFTSIGTPVRNCLKELLGGKDFATINQLFAYLLAQKLGETYGFSQQQMEEWLAQKPTHPEKFNHFMDHAYFSAVVLFQKMFDEMGCPLHLEHLDALTAILMHNSLYKFCIAHYKDENNRPLRCELHPLAYMLMLCDELQCWDRTAYGRNSKKELHPMGCSLDFSANGIHAVYLFDEKEMGKVNGFKDDYIAWLEKPVGKAPTLKAYSGMFIRQQGICQFQRDIQRIVDLSRIPLVVETGFTANLFAEHRGYLSDSDFINLYHFAIVLNGRWNNAAWKAAKNAGQEESFLRDPEILEQFSDAFKVLSLEYKLSNINQAKAFARYMNEIGCFYTDKAVDFPMVEHFTPEELQTIGLLEHQRWLQEHYDMGWVYGTPPRQERELLRQHKDMIPSFAEGQFVVTAQDARDNYNRLDKAEQDKDTDPMECMLAMLRMFDGLRIYRLR</sequence>
<protein>
    <recommendedName>
        <fullName evidence="3">Ryanodine receptor Ryr domain-containing protein</fullName>
    </recommendedName>
</protein>
<dbReference type="Proteomes" id="UP000782880">
    <property type="component" value="Unassembled WGS sequence"/>
</dbReference>
<comment type="caution">
    <text evidence="1">The sequence shown here is derived from an EMBL/GenBank/DDBJ whole genome shotgun (WGS) entry which is preliminary data.</text>
</comment>
<gene>
    <name evidence="1" type="ORF">K8V20_06765</name>
</gene>
<organism evidence="1 2">
    <name type="scientific">Subdoligranulum variabile</name>
    <dbReference type="NCBI Taxonomy" id="214851"/>
    <lineage>
        <taxon>Bacteria</taxon>
        <taxon>Bacillati</taxon>
        <taxon>Bacillota</taxon>
        <taxon>Clostridia</taxon>
        <taxon>Eubacteriales</taxon>
        <taxon>Oscillospiraceae</taxon>
        <taxon>Subdoligranulum</taxon>
    </lineage>
</organism>